<keyword evidence="2" id="KW-0732">Signal</keyword>
<reference evidence="3" key="1">
    <citation type="submission" date="2023-06" db="EMBL/GenBank/DDBJ databases">
        <title>Genome sequence of Nocardioides sp. SOB44.</title>
        <authorList>
            <person name="Zhang G."/>
        </authorList>
    </citation>
    <scope>NUCLEOTIDE SEQUENCE</scope>
    <source>
        <strain evidence="3">SOB44</strain>
    </source>
</reference>
<proteinExistence type="predicted"/>
<evidence type="ECO:0000256" key="1">
    <source>
        <dbReference type="SAM" id="MobiDB-lite"/>
    </source>
</evidence>
<evidence type="ECO:0000313" key="3">
    <source>
        <dbReference type="EMBL" id="MDO3394303.1"/>
    </source>
</evidence>
<dbReference type="EMBL" id="JAULSC010000001">
    <property type="protein sequence ID" value="MDO3394303.1"/>
    <property type="molecule type" value="Genomic_DNA"/>
</dbReference>
<keyword evidence="4" id="KW-1185">Reference proteome</keyword>
<dbReference type="NCBIfam" id="NF040603">
    <property type="entry name" value="choice_anch_P"/>
    <property type="match status" value="2"/>
</dbReference>
<evidence type="ECO:0000256" key="2">
    <source>
        <dbReference type="SAM" id="SignalP"/>
    </source>
</evidence>
<dbReference type="RefSeq" id="WP_302705278.1">
    <property type="nucleotide sequence ID" value="NZ_JAULSC010000001.1"/>
</dbReference>
<protein>
    <submittedName>
        <fullName evidence="3">Choice-of-anchor P family protein</fullName>
    </submittedName>
</protein>
<feature type="region of interest" description="Disordered" evidence="1">
    <location>
        <begin position="30"/>
        <end position="49"/>
    </location>
</feature>
<feature type="signal peptide" evidence="2">
    <location>
        <begin position="1"/>
        <end position="31"/>
    </location>
</feature>
<organism evidence="3 4">
    <name type="scientific">Nocardioides cremeus</name>
    <dbReference type="NCBI Taxonomy" id="3058044"/>
    <lineage>
        <taxon>Bacteria</taxon>
        <taxon>Bacillati</taxon>
        <taxon>Actinomycetota</taxon>
        <taxon>Actinomycetes</taxon>
        <taxon>Propionibacteriales</taxon>
        <taxon>Nocardioidaceae</taxon>
        <taxon>Nocardioides</taxon>
    </lineage>
</organism>
<accession>A0ABT8TM62</accession>
<comment type="caution">
    <text evidence="3">The sequence shown here is derived from an EMBL/GenBank/DDBJ whole genome shotgun (WGS) entry which is preliminary data.</text>
</comment>
<gene>
    <name evidence="3" type="ORF">QWJ41_01075</name>
</gene>
<name>A0ABT8TM62_9ACTN</name>
<feature type="chain" id="PRO_5045804270" evidence="2">
    <location>
        <begin position="32"/>
        <end position="440"/>
    </location>
</feature>
<dbReference type="Proteomes" id="UP001168363">
    <property type="component" value="Unassembled WGS sequence"/>
</dbReference>
<evidence type="ECO:0000313" key="4">
    <source>
        <dbReference type="Proteomes" id="UP001168363"/>
    </source>
</evidence>
<sequence>MSPTKPVPLVASLATSAALALSLALAPTAGAAEPTPREGSTAATAAAPSVLEKRTRTPFVFKGNGYGTSVEGGELPVDSSRVALSSMACTTIAGRKNRNFVEESEIPGLGTVRGVFSRVVSKKKGGTTFQKSKHKVAELVLAETPLGSLSINGIVSTTQASFSAKDGWQASAETKIAGITLTPAGGDPVQIDIPSPGETIPVPGLANITLGRMIEKPEPAKDRSRAYAVGVVVELVPSGTTIKLARSMSKLERGFKTGIFGGSAIPVKAKVLGELAEVGRVVREVMPCLGTDGEVLEADAADVNLGDQIVVQAASARQRGKQTNRKAVGTEVARIAELDLGGGALVLDAIESKATVTRLKNGRLKRSATAKVGSITGGDGDPQSLEDLDGLEIPGVLKIETGLKKKIKDGIRIVGLRITLLDGTGAVIDLATSKLSIADR</sequence>